<name>A0A9W4T9T2_9GLOM</name>
<keyword evidence="3" id="KW-1185">Reference proteome</keyword>
<sequence length="70" mass="7994">TTVPSNEGAMDIREQDNGKPEDDDNYGKMTHIKKKEISLIVDFKSYGYIISLKLLKELDMEIDKASKTIM</sequence>
<feature type="compositionally biased region" description="Basic and acidic residues" evidence="1">
    <location>
        <begin position="10"/>
        <end position="20"/>
    </location>
</feature>
<proteinExistence type="predicted"/>
<comment type="caution">
    <text evidence="2">The sequence shown here is derived from an EMBL/GenBank/DDBJ whole genome shotgun (WGS) entry which is preliminary data.</text>
</comment>
<evidence type="ECO:0000313" key="2">
    <source>
        <dbReference type="EMBL" id="CAI2195688.1"/>
    </source>
</evidence>
<reference evidence="2" key="1">
    <citation type="submission" date="2022-08" db="EMBL/GenBank/DDBJ databases">
        <authorList>
            <person name="Kallberg Y."/>
            <person name="Tangrot J."/>
            <person name="Rosling A."/>
        </authorList>
    </citation>
    <scope>NUCLEOTIDE SEQUENCE</scope>
    <source>
        <strain evidence="2">Wild A</strain>
    </source>
</reference>
<organism evidence="2 3">
    <name type="scientific">Funneliformis geosporum</name>
    <dbReference type="NCBI Taxonomy" id="1117311"/>
    <lineage>
        <taxon>Eukaryota</taxon>
        <taxon>Fungi</taxon>
        <taxon>Fungi incertae sedis</taxon>
        <taxon>Mucoromycota</taxon>
        <taxon>Glomeromycotina</taxon>
        <taxon>Glomeromycetes</taxon>
        <taxon>Glomerales</taxon>
        <taxon>Glomeraceae</taxon>
        <taxon>Funneliformis</taxon>
    </lineage>
</organism>
<protein>
    <submittedName>
        <fullName evidence="2">16379_t:CDS:1</fullName>
    </submittedName>
</protein>
<feature type="non-terminal residue" evidence="2">
    <location>
        <position position="1"/>
    </location>
</feature>
<feature type="non-terminal residue" evidence="2">
    <location>
        <position position="70"/>
    </location>
</feature>
<feature type="region of interest" description="Disordered" evidence="1">
    <location>
        <begin position="1"/>
        <end position="27"/>
    </location>
</feature>
<dbReference type="Proteomes" id="UP001153678">
    <property type="component" value="Unassembled WGS sequence"/>
</dbReference>
<dbReference type="EMBL" id="CAMKVN010012835">
    <property type="protein sequence ID" value="CAI2195688.1"/>
    <property type="molecule type" value="Genomic_DNA"/>
</dbReference>
<gene>
    <name evidence="2" type="ORF">FWILDA_LOCUS17203</name>
</gene>
<evidence type="ECO:0000313" key="3">
    <source>
        <dbReference type="Proteomes" id="UP001153678"/>
    </source>
</evidence>
<evidence type="ECO:0000256" key="1">
    <source>
        <dbReference type="SAM" id="MobiDB-lite"/>
    </source>
</evidence>
<dbReference type="AlphaFoldDB" id="A0A9W4T9T2"/>
<accession>A0A9W4T9T2</accession>